<feature type="compositionally biased region" description="Basic and acidic residues" evidence="2">
    <location>
        <begin position="106"/>
        <end position="118"/>
    </location>
</feature>
<reference evidence="5 6" key="1">
    <citation type="submission" date="2013-12" db="EMBL/GenBank/DDBJ databases">
        <title>Draft genome of the parsitic nematode Ancylostoma duodenale.</title>
        <authorList>
            <person name="Mitreva M."/>
        </authorList>
    </citation>
    <scope>NUCLEOTIDE SEQUENCE [LARGE SCALE GENOMIC DNA]</scope>
    <source>
        <strain evidence="5 6">Zhejiang</strain>
    </source>
</reference>
<comment type="similarity">
    <text evidence="1">Belongs to the peptidase M13 family.</text>
</comment>
<dbReference type="GO" id="GO:0004222">
    <property type="term" value="F:metalloendopeptidase activity"/>
    <property type="evidence" value="ECO:0007669"/>
    <property type="project" value="InterPro"/>
</dbReference>
<sequence>MWWLSLFVTLCFCTSPITPKHENDLKNVGNTAGYKVASDILTKSMNFSVDPCEDFFEFTCGNWIAKHPIPSHRSSYSQFINLADKVHDKMRGEISSSANEKNWGFKQEKNRCPDKIGD</sequence>
<feature type="signal peptide" evidence="3">
    <location>
        <begin position="1"/>
        <end position="19"/>
    </location>
</feature>
<keyword evidence="6" id="KW-1185">Reference proteome</keyword>
<dbReference type="PANTHER" id="PTHR11733:SF237">
    <property type="entry name" value="NEPRILYSIN-LIKE 4"/>
    <property type="match status" value="1"/>
</dbReference>
<name>A0A0C2HBR5_9BILA</name>
<dbReference type="InterPro" id="IPR024079">
    <property type="entry name" value="MetalloPept_cat_dom_sf"/>
</dbReference>
<dbReference type="Pfam" id="PF05649">
    <property type="entry name" value="Peptidase_M13_N"/>
    <property type="match status" value="1"/>
</dbReference>
<dbReference type="AlphaFoldDB" id="A0A0C2HBR5"/>
<dbReference type="InterPro" id="IPR000718">
    <property type="entry name" value="Peptidase_M13"/>
</dbReference>
<dbReference type="PROSITE" id="PS51885">
    <property type="entry name" value="NEPRILYSIN"/>
    <property type="match status" value="1"/>
</dbReference>
<evidence type="ECO:0000313" key="6">
    <source>
        <dbReference type="Proteomes" id="UP000054047"/>
    </source>
</evidence>
<evidence type="ECO:0000256" key="1">
    <source>
        <dbReference type="ARBA" id="ARBA00007357"/>
    </source>
</evidence>
<dbReference type="Proteomes" id="UP000054047">
    <property type="component" value="Unassembled WGS sequence"/>
</dbReference>
<gene>
    <name evidence="5" type="ORF">ANCDUO_02735</name>
</gene>
<evidence type="ECO:0000313" key="5">
    <source>
        <dbReference type="EMBL" id="KIH66936.1"/>
    </source>
</evidence>
<feature type="region of interest" description="Disordered" evidence="2">
    <location>
        <begin position="97"/>
        <end position="118"/>
    </location>
</feature>
<dbReference type="PANTHER" id="PTHR11733">
    <property type="entry name" value="ZINC METALLOPROTEASE FAMILY M13 NEPRILYSIN-RELATED"/>
    <property type="match status" value="1"/>
</dbReference>
<dbReference type="OrthoDB" id="5848734at2759"/>
<proteinExistence type="inferred from homology"/>
<dbReference type="GO" id="GO:0016485">
    <property type="term" value="P:protein processing"/>
    <property type="evidence" value="ECO:0007669"/>
    <property type="project" value="TreeGrafter"/>
</dbReference>
<feature type="chain" id="PRO_5002166279" description="Peptidase M13 N-terminal domain-containing protein" evidence="3">
    <location>
        <begin position="20"/>
        <end position="118"/>
    </location>
</feature>
<dbReference type="Gene3D" id="1.10.1380.10">
    <property type="entry name" value="Neutral endopeptidase , domain2"/>
    <property type="match status" value="1"/>
</dbReference>
<evidence type="ECO:0000259" key="4">
    <source>
        <dbReference type="Pfam" id="PF05649"/>
    </source>
</evidence>
<protein>
    <recommendedName>
        <fullName evidence="4">Peptidase M13 N-terminal domain-containing protein</fullName>
    </recommendedName>
</protein>
<dbReference type="EMBL" id="KN726904">
    <property type="protein sequence ID" value="KIH66936.1"/>
    <property type="molecule type" value="Genomic_DNA"/>
</dbReference>
<dbReference type="GO" id="GO:0005886">
    <property type="term" value="C:plasma membrane"/>
    <property type="evidence" value="ECO:0007669"/>
    <property type="project" value="TreeGrafter"/>
</dbReference>
<organism evidence="5 6">
    <name type="scientific">Ancylostoma duodenale</name>
    <dbReference type="NCBI Taxonomy" id="51022"/>
    <lineage>
        <taxon>Eukaryota</taxon>
        <taxon>Metazoa</taxon>
        <taxon>Ecdysozoa</taxon>
        <taxon>Nematoda</taxon>
        <taxon>Chromadorea</taxon>
        <taxon>Rhabditida</taxon>
        <taxon>Rhabditina</taxon>
        <taxon>Rhabditomorpha</taxon>
        <taxon>Strongyloidea</taxon>
        <taxon>Ancylostomatidae</taxon>
        <taxon>Ancylostomatinae</taxon>
        <taxon>Ancylostoma</taxon>
    </lineage>
</organism>
<dbReference type="Gene3D" id="3.40.390.10">
    <property type="entry name" value="Collagenase (Catalytic Domain)"/>
    <property type="match status" value="1"/>
</dbReference>
<dbReference type="SUPFAM" id="SSF55486">
    <property type="entry name" value="Metalloproteases ('zincins'), catalytic domain"/>
    <property type="match status" value="1"/>
</dbReference>
<dbReference type="InterPro" id="IPR042089">
    <property type="entry name" value="Peptidase_M13_dom_2"/>
</dbReference>
<keyword evidence="3" id="KW-0732">Signal</keyword>
<evidence type="ECO:0000256" key="3">
    <source>
        <dbReference type="SAM" id="SignalP"/>
    </source>
</evidence>
<dbReference type="MEROPS" id="M13.013"/>
<feature type="domain" description="Peptidase M13 N-terminal" evidence="4">
    <location>
        <begin position="51"/>
        <end position="102"/>
    </location>
</feature>
<evidence type="ECO:0000256" key="2">
    <source>
        <dbReference type="SAM" id="MobiDB-lite"/>
    </source>
</evidence>
<dbReference type="InterPro" id="IPR008753">
    <property type="entry name" value="Peptidase_M13_N"/>
</dbReference>
<accession>A0A0C2HBR5</accession>